<organism evidence="9 10">
    <name type="scientific">Candidatus Methanodesulfokora washburnensis</name>
    <dbReference type="NCBI Taxonomy" id="2478471"/>
    <lineage>
        <taxon>Archaea</taxon>
        <taxon>Thermoproteota</taxon>
        <taxon>Candidatus Korarchaeia</taxon>
        <taxon>Candidatus Korarchaeia incertae sedis</taxon>
        <taxon>Candidatus Methanodesulfokora</taxon>
    </lineage>
</organism>
<evidence type="ECO:0000256" key="5">
    <source>
        <dbReference type="ARBA" id="ARBA00023136"/>
    </source>
</evidence>
<name>A0A3R9PH72_9CREN</name>
<dbReference type="InterPro" id="IPR051447">
    <property type="entry name" value="Lipoprotein-release_system"/>
</dbReference>
<gene>
    <name evidence="9" type="ORF">D6D85_10355</name>
</gene>
<dbReference type="GO" id="GO:0098797">
    <property type="term" value="C:plasma membrane protein complex"/>
    <property type="evidence" value="ECO:0007669"/>
    <property type="project" value="TreeGrafter"/>
</dbReference>
<evidence type="ECO:0000313" key="10">
    <source>
        <dbReference type="Proteomes" id="UP000277582"/>
    </source>
</evidence>
<evidence type="ECO:0000256" key="1">
    <source>
        <dbReference type="ARBA" id="ARBA00004651"/>
    </source>
</evidence>
<comment type="subcellular location">
    <subcellularLocation>
        <location evidence="1">Cell membrane</location>
        <topology evidence="1">Multi-pass membrane protein</topology>
    </subcellularLocation>
</comment>
<feature type="domain" description="ABC3 transporter permease C-terminal" evidence="7">
    <location>
        <begin position="239"/>
        <end position="342"/>
    </location>
</feature>
<dbReference type="InterPro" id="IPR025857">
    <property type="entry name" value="MacB_PCD"/>
</dbReference>
<keyword evidence="5 6" id="KW-0472">Membrane</keyword>
<dbReference type="AlphaFoldDB" id="A0A3R9PH72"/>
<evidence type="ECO:0000256" key="2">
    <source>
        <dbReference type="ARBA" id="ARBA00022475"/>
    </source>
</evidence>
<comment type="caution">
    <text evidence="9">The sequence shown here is derived from an EMBL/GenBank/DDBJ whole genome shotgun (WGS) entry which is preliminary data.</text>
</comment>
<dbReference type="Pfam" id="PF12704">
    <property type="entry name" value="MacB_PCD"/>
    <property type="match status" value="1"/>
</dbReference>
<evidence type="ECO:0000256" key="4">
    <source>
        <dbReference type="ARBA" id="ARBA00022989"/>
    </source>
</evidence>
<reference evidence="9 10" key="1">
    <citation type="submission" date="2018-10" db="EMBL/GenBank/DDBJ databases">
        <title>Co-occurring genomic capacity for anaerobic methane metabolism and dissimilatory sulfite reduction discovered in the Korarchaeota.</title>
        <authorList>
            <person name="Mckay L.J."/>
            <person name="Dlakic M."/>
            <person name="Fields M.W."/>
            <person name="Delmont T.O."/>
            <person name="Eren A.M."/>
            <person name="Jay Z.J."/>
            <person name="Klingelsmith K.B."/>
            <person name="Rusch D.B."/>
            <person name="Inskeep W.P."/>
        </authorList>
    </citation>
    <scope>NUCLEOTIDE SEQUENCE [LARGE SCALE GENOMIC DNA]</scope>
    <source>
        <strain evidence="9 10">MDKW</strain>
    </source>
</reference>
<protein>
    <submittedName>
        <fullName evidence="9">FtsX-like permease family protein</fullName>
    </submittedName>
</protein>
<dbReference type="RefSeq" id="WP_125671899.1">
    <property type="nucleotide sequence ID" value="NZ_RCOS01000115.1"/>
</dbReference>
<feature type="transmembrane region" description="Helical" evidence="6">
    <location>
        <begin position="229"/>
        <end position="250"/>
    </location>
</feature>
<evidence type="ECO:0000313" key="9">
    <source>
        <dbReference type="EMBL" id="RSN73451.1"/>
    </source>
</evidence>
<evidence type="ECO:0000256" key="3">
    <source>
        <dbReference type="ARBA" id="ARBA00022692"/>
    </source>
</evidence>
<dbReference type="PANTHER" id="PTHR30489:SF0">
    <property type="entry name" value="LIPOPROTEIN-RELEASING SYSTEM TRANSMEMBRANE PROTEIN LOLE"/>
    <property type="match status" value="1"/>
</dbReference>
<keyword evidence="4 6" id="KW-1133">Transmembrane helix</keyword>
<keyword evidence="2" id="KW-1003">Cell membrane</keyword>
<dbReference type="EMBL" id="RCOS01000115">
    <property type="protein sequence ID" value="RSN73451.1"/>
    <property type="molecule type" value="Genomic_DNA"/>
</dbReference>
<feature type="domain" description="MacB-like periplasmic core" evidence="8">
    <location>
        <begin position="14"/>
        <end position="187"/>
    </location>
</feature>
<sequence>MSLGYKMLLRKRGTGLSILAISLLVAIPASMGSVVNYINSQVEILGGLVIPSKTYIIMSKNSTPSESRVNISIEKLRAVSSKIFPQKIIQANLTGFKVRVRGISNMSFLTGIKGRAAENINEADVGKILAKTLNISTGENITLSAKKALTVRVVGIIESKTQLDAEIVVPLETAWELSGDRSMSLILIEDPKDDKIRSILPDNLELVQAQCIREFVQQTNLQTLSFLNAWSIAVYAAVSAASYTIATRLITESSYELTMLSALGAKKRLIFALILCYTTTVALIGSILGISLGVAGAQIASTLLRWIKNTGISPFLDPLQAFQILLLTLISSVLGCIYPALKPVGGCL</sequence>
<evidence type="ECO:0000256" key="6">
    <source>
        <dbReference type="SAM" id="Phobius"/>
    </source>
</evidence>
<dbReference type="Pfam" id="PF02687">
    <property type="entry name" value="FtsX"/>
    <property type="match status" value="1"/>
</dbReference>
<dbReference type="InterPro" id="IPR003838">
    <property type="entry name" value="ABC3_permease_C"/>
</dbReference>
<keyword evidence="10" id="KW-1185">Reference proteome</keyword>
<keyword evidence="3 6" id="KW-0812">Transmembrane</keyword>
<feature type="transmembrane region" description="Helical" evidence="6">
    <location>
        <begin position="320"/>
        <end position="341"/>
    </location>
</feature>
<proteinExistence type="predicted"/>
<feature type="transmembrane region" description="Helical" evidence="6">
    <location>
        <begin position="270"/>
        <end position="300"/>
    </location>
</feature>
<dbReference type="Proteomes" id="UP000277582">
    <property type="component" value="Unassembled WGS sequence"/>
</dbReference>
<accession>A0A3R9PH72</accession>
<dbReference type="PANTHER" id="PTHR30489">
    <property type="entry name" value="LIPOPROTEIN-RELEASING SYSTEM TRANSMEMBRANE PROTEIN LOLE"/>
    <property type="match status" value="1"/>
</dbReference>
<dbReference type="GO" id="GO:0044874">
    <property type="term" value="P:lipoprotein localization to outer membrane"/>
    <property type="evidence" value="ECO:0007669"/>
    <property type="project" value="TreeGrafter"/>
</dbReference>
<evidence type="ECO:0000259" key="7">
    <source>
        <dbReference type="Pfam" id="PF02687"/>
    </source>
</evidence>
<evidence type="ECO:0000259" key="8">
    <source>
        <dbReference type="Pfam" id="PF12704"/>
    </source>
</evidence>